<dbReference type="Proteomes" id="UP001177260">
    <property type="component" value="Unassembled WGS sequence"/>
</dbReference>
<proteinExistence type="predicted"/>
<evidence type="ECO:0000313" key="2">
    <source>
        <dbReference type="Proteomes" id="UP001177260"/>
    </source>
</evidence>
<accession>A0ACC3ANE0</accession>
<sequence>MSKNRTGIYAALAVAGAGGYYLYRAGGDPNAAKEAIKHDADRARNQSPILNDAQRLGEQASTDAQSHYQDAKNAAINKAQNAQTQASELAHDGVNKLEEYRQDASSKVRSNVDKFDNAVEEKASEAKGTLSGWFGSGKK</sequence>
<comment type="caution">
    <text evidence="1">The sequence shown here is derived from an EMBL/GenBank/DDBJ whole genome shotgun (WGS) entry which is preliminary data.</text>
</comment>
<gene>
    <name evidence="1" type="ORF">N8T08_001305</name>
</gene>
<reference evidence="1 2" key="1">
    <citation type="journal article" date="2023" name="ACS Omega">
        <title>Identification of the Neoaspergillic Acid Biosynthesis Gene Cluster by Establishing an In Vitro CRISPR-Ribonucleoprotein Genetic System in Aspergillus melleus.</title>
        <authorList>
            <person name="Yuan B."/>
            <person name="Grau M.F."/>
            <person name="Murata R.M."/>
            <person name="Torok T."/>
            <person name="Venkateswaran K."/>
            <person name="Stajich J.E."/>
            <person name="Wang C.C.C."/>
        </authorList>
    </citation>
    <scope>NUCLEOTIDE SEQUENCE [LARGE SCALE GENOMIC DNA]</scope>
    <source>
        <strain evidence="1 2">IMV 1140</strain>
    </source>
</reference>
<evidence type="ECO:0000313" key="1">
    <source>
        <dbReference type="EMBL" id="KAK1139059.1"/>
    </source>
</evidence>
<keyword evidence="2" id="KW-1185">Reference proteome</keyword>
<dbReference type="EMBL" id="JAOPJF010000118">
    <property type="protein sequence ID" value="KAK1139059.1"/>
    <property type="molecule type" value="Genomic_DNA"/>
</dbReference>
<protein>
    <submittedName>
        <fullName evidence="1">Uncharacterized protein</fullName>
    </submittedName>
</protein>
<organism evidence="1 2">
    <name type="scientific">Aspergillus melleus</name>
    <dbReference type="NCBI Taxonomy" id="138277"/>
    <lineage>
        <taxon>Eukaryota</taxon>
        <taxon>Fungi</taxon>
        <taxon>Dikarya</taxon>
        <taxon>Ascomycota</taxon>
        <taxon>Pezizomycotina</taxon>
        <taxon>Eurotiomycetes</taxon>
        <taxon>Eurotiomycetidae</taxon>
        <taxon>Eurotiales</taxon>
        <taxon>Aspergillaceae</taxon>
        <taxon>Aspergillus</taxon>
        <taxon>Aspergillus subgen. Circumdati</taxon>
    </lineage>
</organism>
<name>A0ACC3ANE0_9EURO</name>